<keyword evidence="1" id="KW-0732">Signal</keyword>
<organism evidence="2 3">
    <name type="scientific">Phenylobacterium montanum</name>
    <dbReference type="NCBI Taxonomy" id="2823693"/>
    <lineage>
        <taxon>Bacteria</taxon>
        <taxon>Pseudomonadati</taxon>
        <taxon>Pseudomonadota</taxon>
        <taxon>Alphaproteobacteria</taxon>
        <taxon>Caulobacterales</taxon>
        <taxon>Caulobacteraceae</taxon>
        <taxon>Phenylobacterium</taxon>
    </lineage>
</organism>
<dbReference type="RefSeq" id="WP_211940109.1">
    <property type="nucleotide sequence ID" value="NZ_CP073078.1"/>
</dbReference>
<protein>
    <submittedName>
        <fullName evidence="2">Outer membrane beta-barrel protein</fullName>
    </submittedName>
</protein>
<accession>A0A975G2R0</accession>
<proteinExistence type="predicted"/>
<name>A0A975G2R0_9CAUL</name>
<sequence>MTLQKKALGAASALALIMAAGAAWADDQPAAAPAAPAAAAAPPASWASTIKWSGHVEFGLTSNPDSPSNGLNYGQLFTDRANQFLLNSVALNVERDVDTSSKTLDVGFKVQAAYGSDSRYTQLIGEFNRSINSRNQFDIVEAHVDAHAPWLTAGGMELHAGILPTLEGVEVMDPTGNFFYSKSYLFNFGIPLKYTGVMTETHVSPLLDVYAGLDSGVNTFLGTGGGGNDGKVHFHGGFGLNFKNVTVLATTQIGAEDYAYDASGKVTGTNKMRYLNDAVITWKVNDKLTSTTDVNYIYDDLLKASGGGVTEYLTYPISSTVTLGGRAEIWRDDKNFYTAGFPGKFDFINFEGGYGPSSPVFLSASNATFFEFTVGINYKPAGLPKMIDGLTFRPELRYDELLTHGFAYDNGTKSHQTTIAFDIVAPFTL</sequence>
<evidence type="ECO:0000313" key="2">
    <source>
        <dbReference type="EMBL" id="QUD90058.1"/>
    </source>
</evidence>
<dbReference type="InterPro" id="IPR011486">
    <property type="entry name" value="BBP2"/>
</dbReference>
<evidence type="ECO:0000313" key="3">
    <source>
        <dbReference type="Proteomes" id="UP000676409"/>
    </source>
</evidence>
<dbReference type="EMBL" id="CP073078">
    <property type="protein sequence ID" value="QUD90058.1"/>
    <property type="molecule type" value="Genomic_DNA"/>
</dbReference>
<dbReference type="KEGG" id="caul:KCG34_09430"/>
<gene>
    <name evidence="2" type="ORF">KCG34_09430</name>
</gene>
<feature type="signal peptide" evidence="1">
    <location>
        <begin position="1"/>
        <end position="25"/>
    </location>
</feature>
<dbReference type="Pfam" id="PF07642">
    <property type="entry name" value="BBP2"/>
    <property type="match status" value="1"/>
</dbReference>
<reference evidence="2" key="1">
    <citation type="submission" date="2021-04" db="EMBL/GenBank/DDBJ databases">
        <title>The complete genome sequence of Caulobacter sp. S6.</title>
        <authorList>
            <person name="Tang Y."/>
            <person name="Ouyang W."/>
            <person name="Liu Q."/>
            <person name="Huang B."/>
            <person name="Guo Z."/>
            <person name="Lei P."/>
        </authorList>
    </citation>
    <scope>NUCLEOTIDE SEQUENCE</scope>
    <source>
        <strain evidence="2">S6</strain>
    </source>
</reference>
<evidence type="ECO:0000256" key="1">
    <source>
        <dbReference type="SAM" id="SignalP"/>
    </source>
</evidence>
<feature type="chain" id="PRO_5036827321" evidence="1">
    <location>
        <begin position="26"/>
        <end position="429"/>
    </location>
</feature>
<dbReference type="AlphaFoldDB" id="A0A975G2R0"/>
<keyword evidence="3" id="KW-1185">Reference proteome</keyword>
<dbReference type="Proteomes" id="UP000676409">
    <property type="component" value="Chromosome"/>
</dbReference>